<dbReference type="PANTHER" id="PTHR21329">
    <property type="entry name" value="PHOSPHATIDYLINOSITOL N-ACETYLGLUCOSAMINYLTRANSFERASE SUBUNIT Q-RELATED"/>
    <property type="match status" value="1"/>
</dbReference>
<dbReference type="Ensembl" id="ENSCINT00000013500.2">
    <property type="protein sequence ID" value="ENSCINP00000013500.2"/>
    <property type="gene ID" value="ENSCING00000006572.2"/>
</dbReference>
<gene>
    <name evidence="2" type="primary">LOC100175389</name>
</gene>
<feature type="transmembrane region" description="Helical" evidence="1">
    <location>
        <begin position="186"/>
        <end position="208"/>
    </location>
</feature>
<dbReference type="AlphaFoldDB" id="F6R1F8"/>
<feature type="transmembrane region" description="Helical" evidence="1">
    <location>
        <begin position="20"/>
        <end position="42"/>
    </location>
</feature>
<dbReference type="InParanoid" id="F6R1F8"/>
<dbReference type="STRING" id="7719.ENSCINP00000013500"/>
<feature type="transmembrane region" description="Helical" evidence="1">
    <location>
        <begin position="157"/>
        <end position="180"/>
    </location>
</feature>
<keyword evidence="1" id="KW-1133">Transmembrane helix</keyword>
<reference evidence="3" key="1">
    <citation type="journal article" date="2002" name="Science">
        <title>The draft genome of Ciona intestinalis: insights into chordate and vertebrate origins.</title>
        <authorList>
            <person name="Dehal P."/>
            <person name="Satou Y."/>
            <person name="Campbell R.K."/>
            <person name="Chapman J."/>
            <person name="Degnan B."/>
            <person name="De Tomaso A."/>
            <person name="Davidson B."/>
            <person name="Di Gregorio A."/>
            <person name="Gelpke M."/>
            <person name="Goodstein D.M."/>
            <person name="Harafuji N."/>
            <person name="Hastings K.E."/>
            <person name="Ho I."/>
            <person name="Hotta K."/>
            <person name="Huang W."/>
            <person name="Kawashima T."/>
            <person name="Lemaire P."/>
            <person name="Martinez D."/>
            <person name="Meinertzhagen I.A."/>
            <person name="Necula S."/>
            <person name="Nonaka M."/>
            <person name="Putnam N."/>
            <person name="Rash S."/>
            <person name="Saiga H."/>
            <person name="Satake M."/>
            <person name="Terry A."/>
            <person name="Yamada L."/>
            <person name="Wang H.G."/>
            <person name="Awazu S."/>
            <person name="Azumi K."/>
            <person name="Boore J."/>
            <person name="Branno M."/>
            <person name="Chin-Bow S."/>
            <person name="DeSantis R."/>
            <person name="Doyle S."/>
            <person name="Francino P."/>
            <person name="Keys D.N."/>
            <person name="Haga S."/>
            <person name="Hayashi H."/>
            <person name="Hino K."/>
            <person name="Imai K.S."/>
            <person name="Inaba K."/>
            <person name="Kano S."/>
            <person name="Kobayashi K."/>
            <person name="Kobayashi M."/>
            <person name="Lee B.I."/>
            <person name="Makabe K.W."/>
            <person name="Manohar C."/>
            <person name="Matassi G."/>
            <person name="Medina M."/>
            <person name="Mochizuki Y."/>
            <person name="Mount S."/>
            <person name="Morishita T."/>
            <person name="Miura S."/>
            <person name="Nakayama A."/>
            <person name="Nishizaka S."/>
            <person name="Nomoto H."/>
            <person name="Ohta F."/>
            <person name="Oishi K."/>
            <person name="Rigoutsos I."/>
            <person name="Sano M."/>
            <person name="Sasaki A."/>
            <person name="Sasakura Y."/>
            <person name="Shoguchi E."/>
            <person name="Shin-i T."/>
            <person name="Spagnuolo A."/>
            <person name="Stainier D."/>
            <person name="Suzuki M.M."/>
            <person name="Tassy O."/>
            <person name="Takatori N."/>
            <person name="Tokuoka M."/>
            <person name="Yagi K."/>
            <person name="Yoshizaki F."/>
            <person name="Wada S."/>
            <person name="Zhang C."/>
            <person name="Hyatt P.D."/>
            <person name="Larimer F."/>
            <person name="Detter C."/>
            <person name="Doggett N."/>
            <person name="Glavina T."/>
            <person name="Hawkins T."/>
            <person name="Richardson P."/>
            <person name="Lucas S."/>
            <person name="Kohara Y."/>
            <person name="Levine M."/>
            <person name="Satoh N."/>
            <person name="Rokhsar D.S."/>
        </authorList>
    </citation>
    <scope>NUCLEOTIDE SEQUENCE [LARGE SCALE GENOMIC DNA]</scope>
</reference>
<sequence length="350" mass="41023">MHPTKQNIQVFLLFNTMLSHIWKLFHPIIYLLQLSSVGSLFLHKLKVVKNRNKTQAISLFVDLLLGILFYFIVSNNLTPISDQSFTFVPSVDYIGIQVEHLIRWLMGIPIGLKLNSNLNQFLGKFFLHHVRLWLEYIHVLSAAFWDESQHKDLLEWLLLICCGGFSFVFAILSDLTAILSFHIYCFYVYATRVYGLQMHGIISLGRLFRGLKRNPLRQRIDSMTQQSERLFIGTLVFTALLFLLPTTMLYYVIFAALRLVIMAIQNNLLWLRKLFGNFPLYLVYRRVRFPEEFPGRAVFTQTQQGFIRLVVHPCPYMVVLHRWVTHTIQPTISFKQLLFSLVYGSLLKWV</sequence>
<dbReference type="Proteomes" id="UP000008144">
    <property type="component" value="Unassembled WGS sequence"/>
</dbReference>
<keyword evidence="1" id="KW-0812">Transmembrane</keyword>
<protein>
    <submittedName>
        <fullName evidence="2">Phosphatidylinositol N-acetylglucosaminyltransferase subunit Q-like</fullName>
    </submittedName>
</protein>
<proteinExistence type="predicted"/>
<evidence type="ECO:0000313" key="2">
    <source>
        <dbReference type="Ensembl" id="ENSCINP00000013500.2"/>
    </source>
</evidence>
<reference evidence="2" key="3">
    <citation type="submission" date="2025-09" db="UniProtKB">
        <authorList>
            <consortium name="Ensembl"/>
        </authorList>
    </citation>
    <scope>IDENTIFICATION</scope>
</reference>
<dbReference type="Pfam" id="PF05024">
    <property type="entry name" value="Gpi1"/>
    <property type="match status" value="1"/>
</dbReference>
<accession>F6R1F8</accession>
<keyword evidence="3" id="KW-1185">Reference proteome</keyword>
<dbReference type="PANTHER" id="PTHR21329:SF3">
    <property type="entry name" value="PHOSPHATIDYLINOSITOL N-ACETYLGLUCOSAMINYLTRANSFERASE SUBUNIT Q"/>
    <property type="match status" value="1"/>
</dbReference>
<keyword evidence="1" id="KW-0472">Membrane</keyword>
<dbReference type="GeneTree" id="ENSGT00390000004994"/>
<evidence type="ECO:0000256" key="1">
    <source>
        <dbReference type="SAM" id="Phobius"/>
    </source>
</evidence>
<feature type="transmembrane region" description="Helical" evidence="1">
    <location>
        <begin position="229"/>
        <end position="245"/>
    </location>
</feature>
<name>F6R1F8_CIOIN</name>
<dbReference type="InterPro" id="IPR007720">
    <property type="entry name" value="PigQ/GPI1"/>
</dbReference>
<evidence type="ECO:0000313" key="3">
    <source>
        <dbReference type="Proteomes" id="UP000008144"/>
    </source>
</evidence>
<dbReference type="GO" id="GO:0006506">
    <property type="term" value="P:GPI anchor biosynthetic process"/>
    <property type="evidence" value="ECO:0007669"/>
    <property type="project" value="InterPro"/>
</dbReference>
<dbReference type="OMA" id="RWVTHTI"/>
<feature type="transmembrane region" description="Helical" evidence="1">
    <location>
        <begin position="54"/>
        <end position="73"/>
    </location>
</feature>
<dbReference type="GO" id="GO:0016020">
    <property type="term" value="C:membrane"/>
    <property type="evidence" value="ECO:0007669"/>
    <property type="project" value="InterPro"/>
</dbReference>
<dbReference type="HOGENOM" id="CLU_065637_0_0_1"/>
<organism evidence="2 3">
    <name type="scientific">Ciona intestinalis</name>
    <name type="common">Transparent sea squirt</name>
    <name type="synonym">Ascidia intestinalis</name>
    <dbReference type="NCBI Taxonomy" id="7719"/>
    <lineage>
        <taxon>Eukaryota</taxon>
        <taxon>Metazoa</taxon>
        <taxon>Chordata</taxon>
        <taxon>Tunicata</taxon>
        <taxon>Ascidiacea</taxon>
        <taxon>Phlebobranchia</taxon>
        <taxon>Cionidae</taxon>
        <taxon>Ciona</taxon>
    </lineage>
</organism>
<reference evidence="2" key="2">
    <citation type="submission" date="2025-08" db="UniProtKB">
        <authorList>
            <consortium name="Ensembl"/>
        </authorList>
    </citation>
    <scope>IDENTIFICATION</scope>
</reference>